<evidence type="ECO:0000259" key="1">
    <source>
        <dbReference type="Pfam" id="PF08308"/>
    </source>
</evidence>
<protein>
    <recommendedName>
        <fullName evidence="1">PEGA domain-containing protein</fullName>
    </recommendedName>
</protein>
<feature type="domain" description="PEGA" evidence="1">
    <location>
        <begin position="164"/>
        <end position="205"/>
    </location>
</feature>
<dbReference type="Pfam" id="PF08308">
    <property type="entry name" value="PEGA"/>
    <property type="match status" value="2"/>
</dbReference>
<dbReference type="PANTHER" id="PTHR36194:SF1">
    <property type="entry name" value="S-LAYER-LIKE PROTEIN"/>
    <property type="match status" value="1"/>
</dbReference>
<evidence type="ECO:0000313" key="2">
    <source>
        <dbReference type="EMBL" id="PNR95127.1"/>
    </source>
</evidence>
<evidence type="ECO:0000313" key="3">
    <source>
        <dbReference type="Proteomes" id="UP000236434"/>
    </source>
</evidence>
<feature type="domain" description="PEGA" evidence="1">
    <location>
        <begin position="228"/>
        <end position="292"/>
    </location>
</feature>
<dbReference type="EMBL" id="AZRL01000022">
    <property type="protein sequence ID" value="PNR95127.1"/>
    <property type="molecule type" value="Genomic_DNA"/>
</dbReference>
<sequence>MYRSLLVFLLLIFTTFLFSYTVNIIALTGSEVYFDSRFMGTVTETPFTIEVPDDKPGYLKIKKPGYSDFITHIELLGIESQITAEQVPLAKLIFDINVDSANIKYTFLNQNYYILLPTSNEVDIPYNIEKMIIEKDGYFNKELNLELKPFDKKHFSVTLIPIDEILIESNPPQTNVFLDGKLLGKTPITVKRSNFDIISLEKEGYLVKTLKNLPQDDRIIIELEKGIELFVDSNPKDVGVFLDNEFIGSTPMRGLFPLGTYNLTLSKLGYVSKDLMIELTQNGLNKYYVELKPFLNKINFLNSENYEFNIDGKYLGKGIDSIILDDSPHFVRIISGKKSLEFPIYGDFYDKIEIIDLNKLSTVNVYSLHNTPVSFIGETQKTPAFFLYNMLNNPQFVNVRTLNRTYSILLEPSESVDIYTESDFGNLFITTNVKDPLIYINGQYLNANDCFGYPLKPGVHTVEVRKFNEIKQQKVSISSGEKSFVHFEFDSKVPVKVNFTGEKYTINGEEYTNTNKAFYLPTGPTLFSNGEASVVLFIHEPMYVDLDKLFRGL</sequence>
<organism evidence="2 3">
    <name type="scientific">Petrotoga olearia DSM 13574</name>
    <dbReference type="NCBI Taxonomy" id="1122955"/>
    <lineage>
        <taxon>Bacteria</taxon>
        <taxon>Thermotogati</taxon>
        <taxon>Thermotogota</taxon>
        <taxon>Thermotogae</taxon>
        <taxon>Petrotogales</taxon>
        <taxon>Petrotogaceae</taxon>
        <taxon>Petrotoga</taxon>
    </lineage>
</organism>
<dbReference type="PANTHER" id="PTHR36194">
    <property type="entry name" value="S-LAYER-LIKE PROTEIN"/>
    <property type="match status" value="1"/>
</dbReference>
<proteinExistence type="predicted"/>
<dbReference type="Proteomes" id="UP000236434">
    <property type="component" value="Unassembled WGS sequence"/>
</dbReference>
<dbReference type="InterPro" id="IPR013229">
    <property type="entry name" value="PEGA"/>
</dbReference>
<dbReference type="AlphaFoldDB" id="A0A2K1NXG0"/>
<name>A0A2K1NXG0_9BACT</name>
<comment type="caution">
    <text evidence="2">The sequence shown here is derived from an EMBL/GenBank/DDBJ whole genome shotgun (WGS) entry which is preliminary data.</text>
</comment>
<reference evidence="2 3" key="1">
    <citation type="submission" date="2013-12" db="EMBL/GenBank/DDBJ databases">
        <title>Comparative genomics of Petrotoga isolates.</title>
        <authorList>
            <person name="Nesbo C.L."/>
            <person name="Charchuk R."/>
            <person name="Chow K."/>
        </authorList>
    </citation>
    <scope>NUCLEOTIDE SEQUENCE [LARGE SCALE GENOMIC DNA]</scope>
    <source>
        <strain evidence="2 3">DSM 13574</strain>
    </source>
</reference>
<gene>
    <name evidence="2" type="ORF">X929_08500</name>
</gene>
<accession>A0A2K1NXG0</accession>